<dbReference type="PRINTS" id="PR00081">
    <property type="entry name" value="GDHRDH"/>
</dbReference>
<organism evidence="1 2">
    <name type="scientific">Macrostomum lignano</name>
    <dbReference type="NCBI Taxonomy" id="282301"/>
    <lineage>
        <taxon>Eukaryota</taxon>
        <taxon>Metazoa</taxon>
        <taxon>Spiralia</taxon>
        <taxon>Lophotrochozoa</taxon>
        <taxon>Platyhelminthes</taxon>
        <taxon>Rhabditophora</taxon>
        <taxon>Macrostomorpha</taxon>
        <taxon>Macrostomida</taxon>
        <taxon>Macrostomidae</taxon>
        <taxon>Macrostomum</taxon>
    </lineage>
</organism>
<proteinExistence type="predicted"/>
<sequence length="333" mass="36893">MIKQARSLADLTDTEFSGKVVLITGASGGIGEAAALEFARRQAKVIMLVRSLERGKLARDRIWEKHPAADLHLVCADISLVRSVAAFCRGFSEPHIDILVNNAGIFGAPFELTKEGVESTLAVNHLGHFVLTCMLLSKGQLSQGAKVILVTGAVYKRGNFEVSEWNSWTEESYKKMKAYSNSKLAVCLFALWLRSALRRLSSATAMVYAVHPGVVCTDIGRHVVRGCIAPCRPCLRCCMRCMMLSPRQGCKGILLRAADMETDSGKSGRYFNKCCSEPWHKPVLNSDLVTRCWDFSFELVKQALGDSDDDVLNRLKKLRELPQDTLADLEEQH</sequence>
<evidence type="ECO:0000313" key="1">
    <source>
        <dbReference type="Proteomes" id="UP000095280"/>
    </source>
</evidence>
<dbReference type="SUPFAM" id="SSF51735">
    <property type="entry name" value="NAD(P)-binding Rossmann-fold domains"/>
    <property type="match status" value="1"/>
</dbReference>
<dbReference type="WBParaSite" id="maker-uti_cns_0005027-snap-gene-0.6-mRNA-1">
    <property type="protein sequence ID" value="maker-uti_cns_0005027-snap-gene-0.6-mRNA-1"/>
    <property type="gene ID" value="maker-uti_cns_0005027-snap-gene-0.6"/>
</dbReference>
<dbReference type="InterPro" id="IPR002347">
    <property type="entry name" value="SDR_fam"/>
</dbReference>
<dbReference type="PANTHER" id="PTHR43157:SF31">
    <property type="entry name" value="PHOSPHATIDYLINOSITOL-GLYCAN BIOSYNTHESIS CLASS F PROTEIN"/>
    <property type="match status" value="1"/>
</dbReference>
<protein>
    <submittedName>
        <fullName evidence="2">Retinol dehydrogenase 14</fullName>
    </submittedName>
</protein>
<dbReference type="InterPro" id="IPR036291">
    <property type="entry name" value="NAD(P)-bd_dom_sf"/>
</dbReference>
<dbReference type="PROSITE" id="PS00061">
    <property type="entry name" value="ADH_SHORT"/>
    <property type="match status" value="1"/>
</dbReference>
<evidence type="ECO:0000313" key="2">
    <source>
        <dbReference type="WBParaSite" id="maker-uti_cns_0005027-snap-gene-0.6-mRNA-1"/>
    </source>
</evidence>
<dbReference type="OrthoDB" id="191139at2759"/>
<dbReference type="GO" id="GO:0016491">
    <property type="term" value="F:oxidoreductase activity"/>
    <property type="evidence" value="ECO:0007669"/>
    <property type="project" value="UniProtKB-KW"/>
</dbReference>
<name>A0A1I8HA34_9PLAT</name>
<keyword evidence="1" id="KW-1185">Reference proteome</keyword>
<dbReference type="InterPro" id="IPR020904">
    <property type="entry name" value="Sc_DH/Rdtase_CS"/>
</dbReference>
<dbReference type="Gene3D" id="3.40.50.720">
    <property type="entry name" value="NAD(P)-binding Rossmann-like Domain"/>
    <property type="match status" value="1"/>
</dbReference>
<dbReference type="AlphaFoldDB" id="A0A1I8HA34"/>
<dbReference type="Proteomes" id="UP000095280">
    <property type="component" value="Unplaced"/>
</dbReference>
<dbReference type="PANTHER" id="PTHR43157">
    <property type="entry name" value="PHOSPHATIDYLINOSITOL-GLYCAN BIOSYNTHESIS CLASS F PROTEIN-RELATED"/>
    <property type="match status" value="1"/>
</dbReference>
<accession>A0A1I8HA34</accession>
<reference evidence="2" key="1">
    <citation type="submission" date="2016-11" db="UniProtKB">
        <authorList>
            <consortium name="WormBaseParasite"/>
        </authorList>
    </citation>
    <scope>IDENTIFICATION</scope>
</reference>
<dbReference type="STRING" id="282301.A0A1I8HA34"/>
<dbReference type="Pfam" id="PF00106">
    <property type="entry name" value="adh_short"/>
    <property type="match status" value="1"/>
</dbReference>